<name>A0A2M7R6N2_9BACT</name>
<evidence type="ECO:0000313" key="6">
    <source>
        <dbReference type="EMBL" id="PIY89274.1"/>
    </source>
</evidence>
<keyword evidence="4" id="KW-0472">Membrane</keyword>
<feature type="region of interest" description="Disordered" evidence="3">
    <location>
        <begin position="53"/>
        <end position="76"/>
    </location>
</feature>
<dbReference type="Pfam" id="PF13180">
    <property type="entry name" value="PDZ_2"/>
    <property type="match status" value="1"/>
</dbReference>
<dbReference type="AlphaFoldDB" id="A0A2M7R6N2"/>
<feature type="domain" description="PDZ" evidence="5">
    <location>
        <begin position="388"/>
        <end position="480"/>
    </location>
</feature>
<comment type="caution">
    <text evidence="6">The sequence shown here is derived from an EMBL/GenBank/DDBJ whole genome shotgun (WGS) entry which is preliminary data.</text>
</comment>
<evidence type="ECO:0000256" key="3">
    <source>
        <dbReference type="SAM" id="MobiDB-lite"/>
    </source>
</evidence>
<keyword evidence="1" id="KW-0645">Protease</keyword>
<evidence type="ECO:0000256" key="4">
    <source>
        <dbReference type="SAM" id="Phobius"/>
    </source>
</evidence>
<proteinExistence type="predicted"/>
<dbReference type="PANTHER" id="PTHR43343">
    <property type="entry name" value="PEPTIDASE S12"/>
    <property type="match status" value="1"/>
</dbReference>
<dbReference type="GO" id="GO:0004252">
    <property type="term" value="F:serine-type endopeptidase activity"/>
    <property type="evidence" value="ECO:0007669"/>
    <property type="project" value="InterPro"/>
</dbReference>
<dbReference type="InterPro" id="IPR001478">
    <property type="entry name" value="PDZ"/>
</dbReference>
<dbReference type="Pfam" id="PF13365">
    <property type="entry name" value="Trypsin_2"/>
    <property type="match status" value="1"/>
</dbReference>
<evidence type="ECO:0000256" key="2">
    <source>
        <dbReference type="ARBA" id="ARBA00022801"/>
    </source>
</evidence>
<accession>A0A2M7R6N2</accession>
<dbReference type="GO" id="GO:0006508">
    <property type="term" value="P:proteolysis"/>
    <property type="evidence" value="ECO:0007669"/>
    <property type="project" value="UniProtKB-KW"/>
</dbReference>
<gene>
    <name evidence="6" type="ORF">COY73_01475</name>
</gene>
<keyword evidence="2" id="KW-0378">Hydrolase</keyword>
<dbReference type="InterPro" id="IPR036034">
    <property type="entry name" value="PDZ_sf"/>
</dbReference>
<sequence length="495" mass="54467">MSIYDLPKFDPVRNFFKKFKKVKLTGISNGVELPKLNPPKFFFKKFGRVKVPKPSTRAGLGAGQSRSELSSSSGLGSGPWGNKAVIIFLIILISFIFGGIGGIFTGSYFYSRVEDYLKKLNIQIPQVEKETIIEKEYVPETSQEEKTINVVKEASPSVVSIIITKDLPVVEQFYYNPLKEFEEFFGPLGLEFEVPQYQEKGTEKKEIGGGTGFIISEDGMILTNRHVVLDKEADYTVLTNEGQKYPAKVLARDPIKDLAVIKVESEKKFEPLKLGDSDKLQPGQTVIAIGNALGEFRNTVSAGVVSGLKRTVAASGGGQTEVLENVIQTDAAINLGNSGGPLLNLQGEVIGVNVAVAQVAENIGFAIPINEAKKDIEQVKTLGKIVYPFLGIYYIVITPELKEKFNLPVDYGAWIGRNEKGEYTEEAIFSNSAAEKIGLKRDDIILEFDGKKITSENPLAKIILGYNPGDKISLKVLRDNKEEIFPVILGERSED</sequence>
<evidence type="ECO:0000256" key="1">
    <source>
        <dbReference type="ARBA" id="ARBA00022670"/>
    </source>
</evidence>
<dbReference type="Gene3D" id="2.40.10.120">
    <property type="match status" value="1"/>
</dbReference>
<dbReference type="PRINTS" id="PR00834">
    <property type="entry name" value="PROTEASES2C"/>
</dbReference>
<evidence type="ECO:0000313" key="7">
    <source>
        <dbReference type="Proteomes" id="UP000230767"/>
    </source>
</evidence>
<keyword evidence="4" id="KW-0812">Transmembrane</keyword>
<feature type="transmembrane region" description="Helical" evidence="4">
    <location>
        <begin position="85"/>
        <end position="110"/>
    </location>
</feature>
<organism evidence="6 7">
    <name type="scientific">Candidatus Nealsonbacteria bacterium CG_4_10_14_0_8_um_filter_37_14</name>
    <dbReference type="NCBI Taxonomy" id="1974684"/>
    <lineage>
        <taxon>Bacteria</taxon>
        <taxon>Candidatus Nealsoniibacteriota</taxon>
    </lineage>
</organism>
<dbReference type="InterPro" id="IPR009003">
    <property type="entry name" value="Peptidase_S1_PA"/>
</dbReference>
<dbReference type="SMART" id="SM00228">
    <property type="entry name" value="PDZ"/>
    <property type="match status" value="1"/>
</dbReference>
<dbReference type="SUPFAM" id="SSF50494">
    <property type="entry name" value="Trypsin-like serine proteases"/>
    <property type="match status" value="1"/>
</dbReference>
<dbReference type="EMBL" id="PFLW01000039">
    <property type="protein sequence ID" value="PIY89274.1"/>
    <property type="molecule type" value="Genomic_DNA"/>
</dbReference>
<evidence type="ECO:0000259" key="5">
    <source>
        <dbReference type="SMART" id="SM00228"/>
    </source>
</evidence>
<dbReference type="SUPFAM" id="SSF50156">
    <property type="entry name" value="PDZ domain-like"/>
    <property type="match status" value="1"/>
</dbReference>
<dbReference type="InterPro" id="IPR001940">
    <property type="entry name" value="Peptidase_S1C"/>
</dbReference>
<dbReference type="Gene3D" id="2.30.42.10">
    <property type="match status" value="1"/>
</dbReference>
<keyword evidence="4" id="KW-1133">Transmembrane helix</keyword>
<dbReference type="PANTHER" id="PTHR43343:SF3">
    <property type="entry name" value="PROTEASE DO-LIKE 8, CHLOROPLASTIC"/>
    <property type="match status" value="1"/>
</dbReference>
<protein>
    <recommendedName>
        <fullName evidence="5">PDZ domain-containing protein</fullName>
    </recommendedName>
</protein>
<dbReference type="InterPro" id="IPR051201">
    <property type="entry name" value="Chloro_Bact_Ser_Proteases"/>
</dbReference>
<feature type="compositionally biased region" description="Low complexity" evidence="3">
    <location>
        <begin position="63"/>
        <end position="74"/>
    </location>
</feature>
<reference evidence="7" key="1">
    <citation type="submission" date="2017-09" db="EMBL/GenBank/DDBJ databases">
        <title>Depth-based differentiation of microbial function through sediment-hosted aquifers and enrichment of novel symbionts in the deep terrestrial subsurface.</title>
        <authorList>
            <person name="Probst A.J."/>
            <person name="Ladd B."/>
            <person name="Jarett J.K."/>
            <person name="Geller-Mcgrath D.E."/>
            <person name="Sieber C.M.K."/>
            <person name="Emerson J.B."/>
            <person name="Anantharaman K."/>
            <person name="Thomas B.C."/>
            <person name="Malmstrom R."/>
            <person name="Stieglmeier M."/>
            <person name="Klingl A."/>
            <person name="Woyke T."/>
            <person name="Ryan C.M."/>
            <person name="Banfield J.F."/>
        </authorList>
    </citation>
    <scope>NUCLEOTIDE SEQUENCE [LARGE SCALE GENOMIC DNA]</scope>
</reference>
<dbReference type="Proteomes" id="UP000230767">
    <property type="component" value="Unassembled WGS sequence"/>
</dbReference>